<dbReference type="PANTHER" id="PTHR48081">
    <property type="entry name" value="AB HYDROLASE SUPERFAMILY PROTEIN C4A8.06C"/>
    <property type="match status" value="1"/>
</dbReference>
<gene>
    <name evidence="3" type="ORF">JKP88DRAFT_246804</name>
</gene>
<reference evidence="3" key="1">
    <citation type="submission" date="2021-02" db="EMBL/GenBank/DDBJ databases">
        <title>First Annotated Genome of the Yellow-green Alga Tribonema minus.</title>
        <authorList>
            <person name="Mahan K.M."/>
        </authorList>
    </citation>
    <scope>NUCLEOTIDE SEQUENCE</scope>
    <source>
        <strain evidence="3">UTEX B ZZ1240</strain>
    </source>
</reference>
<organism evidence="3 4">
    <name type="scientific">Tribonema minus</name>
    <dbReference type="NCBI Taxonomy" id="303371"/>
    <lineage>
        <taxon>Eukaryota</taxon>
        <taxon>Sar</taxon>
        <taxon>Stramenopiles</taxon>
        <taxon>Ochrophyta</taxon>
        <taxon>PX clade</taxon>
        <taxon>Xanthophyceae</taxon>
        <taxon>Tribonematales</taxon>
        <taxon>Tribonemataceae</taxon>
        <taxon>Tribonema</taxon>
    </lineage>
</organism>
<evidence type="ECO:0000256" key="1">
    <source>
        <dbReference type="ARBA" id="ARBA00022801"/>
    </source>
</evidence>
<accession>A0A835Z071</accession>
<comment type="caution">
    <text evidence="3">The sequence shown here is derived from an EMBL/GenBank/DDBJ whole genome shotgun (WGS) entry which is preliminary data.</text>
</comment>
<feature type="domain" description="Alpha/beta hydrolase fold-3" evidence="2">
    <location>
        <begin position="86"/>
        <end position="312"/>
    </location>
</feature>
<sequence length="363" mass="38189">MTLLTLRLWPVVYQQDTAIAASDAAAVQVTLLQGRVRFAKSMTVPAQAGSSTHTVPVRFYTPTRAPRIGRRDAAGAVSDNASNVVVLLLHGGGWVTGGGQSHDGLASAVAYATGHVVAAPDYSCQAHDMCVRTTHHQRQHSSVAHAHLCDALALCRSQHAPVAEDEPPAALSIVLGGDGVGGNLAAALTLRPPLPPLRSRSHNDNSVCAAVLAYPLLDPTLSAGSHHEDGGSGLPMVLKAEHVAHYWDMYLPPLWRERHQGLDGSDYLIAPLLAPLPLLARQPPTLVLSATVDIARDDGESYIEQLQKAAAAAASANGGAPAAAQSHAVRLPRTVRGFFGRRSHEGGAASLKEMKAHIQRHCA</sequence>
<dbReference type="AlphaFoldDB" id="A0A835Z071"/>
<name>A0A835Z071_9STRA</name>
<dbReference type="InterPro" id="IPR029058">
    <property type="entry name" value="AB_hydrolase_fold"/>
</dbReference>
<dbReference type="SUPFAM" id="SSF53474">
    <property type="entry name" value="alpha/beta-Hydrolases"/>
    <property type="match status" value="1"/>
</dbReference>
<evidence type="ECO:0000259" key="2">
    <source>
        <dbReference type="Pfam" id="PF07859"/>
    </source>
</evidence>
<evidence type="ECO:0000313" key="4">
    <source>
        <dbReference type="Proteomes" id="UP000664859"/>
    </source>
</evidence>
<dbReference type="InterPro" id="IPR050300">
    <property type="entry name" value="GDXG_lipolytic_enzyme"/>
</dbReference>
<dbReference type="EMBL" id="JAFCMP010000390">
    <property type="protein sequence ID" value="KAG5180469.1"/>
    <property type="molecule type" value="Genomic_DNA"/>
</dbReference>
<dbReference type="InterPro" id="IPR013094">
    <property type="entry name" value="AB_hydrolase_3"/>
</dbReference>
<dbReference type="GO" id="GO:0016787">
    <property type="term" value="F:hydrolase activity"/>
    <property type="evidence" value="ECO:0007669"/>
    <property type="project" value="UniProtKB-KW"/>
</dbReference>
<dbReference type="Pfam" id="PF07859">
    <property type="entry name" value="Abhydrolase_3"/>
    <property type="match status" value="1"/>
</dbReference>
<keyword evidence="1 3" id="KW-0378">Hydrolase</keyword>
<protein>
    <submittedName>
        <fullName evidence="3">Alpha/Beta hydrolase protein</fullName>
    </submittedName>
</protein>
<dbReference type="Gene3D" id="3.40.50.1820">
    <property type="entry name" value="alpha/beta hydrolase"/>
    <property type="match status" value="1"/>
</dbReference>
<dbReference type="PANTHER" id="PTHR48081:SF8">
    <property type="entry name" value="ALPHA_BETA HYDROLASE FOLD-3 DOMAIN-CONTAINING PROTEIN-RELATED"/>
    <property type="match status" value="1"/>
</dbReference>
<evidence type="ECO:0000313" key="3">
    <source>
        <dbReference type="EMBL" id="KAG5180469.1"/>
    </source>
</evidence>
<dbReference type="Proteomes" id="UP000664859">
    <property type="component" value="Unassembled WGS sequence"/>
</dbReference>
<proteinExistence type="predicted"/>
<keyword evidence="4" id="KW-1185">Reference proteome</keyword>